<dbReference type="PROSITE" id="PS00211">
    <property type="entry name" value="ABC_TRANSPORTER_1"/>
    <property type="match status" value="1"/>
</dbReference>
<evidence type="ECO:0000313" key="15">
    <source>
        <dbReference type="EMBL" id="WVZ79773.1"/>
    </source>
</evidence>
<dbReference type="PANTHER" id="PTHR24223">
    <property type="entry name" value="ATP-BINDING CASSETTE SUB-FAMILY C"/>
    <property type="match status" value="1"/>
</dbReference>
<dbReference type="CDD" id="cd03250">
    <property type="entry name" value="ABCC_MRP_domain1"/>
    <property type="match status" value="1"/>
</dbReference>
<dbReference type="Proteomes" id="UP001341281">
    <property type="component" value="Chromosome 06"/>
</dbReference>
<feature type="transmembrane region" description="Helical" evidence="12">
    <location>
        <begin position="930"/>
        <end position="948"/>
    </location>
</feature>
<dbReference type="GO" id="GO:0140359">
    <property type="term" value="F:ABC-type transporter activity"/>
    <property type="evidence" value="ECO:0007669"/>
    <property type="project" value="InterPro"/>
</dbReference>
<gene>
    <name evidence="15" type="ORF">U9M48_027314</name>
</gene>
<evidence type="ECO:0000256" key="6">
    <source>
        <dbReference type="ARBA" id="ARBA00022741"/>
    </source>
</evidence>
<comment type="similarity">
    <text evidence="2">Belongs to the ABC transporter superfamily. ABCC family. Conjugate transporter (TC 3.A.1.208) subfamily.</text>
</comment>
<feature type="transmembrane region" description="Helical" evidence="12">
    <location>
        <begin position="312"/>
        <end position="329"/>
    </location>
</feature>
<dbReference type="SMART" id="SM00382">
    <property type="entry name" value="AAA"/>
    <property type="match status" value="2"/>
</dbReference>
<evidence type="ECO:0000256" key="5">
    <source>
        <dbReference type="ARBA" id="ARBA00022737"/>
    </source>
</evidence>
<dbReference type="GO" id="GO:0016887">
    <property type="term" value="F:ATP hydrolysis activity"/>
    <property type="evidence" value="ECO:0007669"/>
    <property type="project" value="InterPro"/>
</dbReference>
<evidence type="ECO:0000256" key="12">
    <source>
        <dbReference type="SAM" id="Phobius"/>
    </source>
</evidence>
<evidence type="ECO:0000256" key="2">
    <source>
        <dbReference type="ARBA" id="ARBA00009726"/>
    </source>
</evidence>
<evidence type="ECO:0000313" key="16">
    <source>
        <dbReference type="Proteomes" id="UP001341281"/>
    </source>
</evidence>
<protein>
    <submittedName>
        <fullName evidence="15">Uncharacterized protein</fullName>
    </submittedName>
</protein>
<dbReference type="PROSITE" id="PS50893">
    <property type="entry name" value="ABC_TRANSPORTER_2"/>
    <property type="match status" value="2"/>
</dbReference>
<keyword evidence="5" id="KW-0677">Repeat</keyword>
<dbReference type="InterPro" id="IPR003439">
    <property type="entry name" value="ABC_transporter-like_ATP-bd"/>
</dbReference>
<feature type="transmembrane region" description="Helical" evidence="12">
    <location>
        <begin position="1172"/>
        <end position="1194"/>
    </location>
</feature>
<comment type="function">
    <text evidence="11">ABC transporter that may affect phytic acid transport and compartmentalization. May function directly or indirectly in removing phytic acid from the cytosol or in vesicle trafficking. Required for phytic acid accumulation in developing seeds. Phytic acid is the primary storage form of phosphorus in cereal grains and other plant seeds.</text>
</comment>
<dbReference type="CDD" id="cd18580">
    <property type="entry name" value="ABC_6TM_ABCC_D2"/>
    <property type="match status" value="1"/>
</dbReference>
<keyword evidence="9 12" id="KW-1133">Transmembrane helix</keyword>
<evidence type="ECO:0000256" key="8">
    <source>
        <dbReference type="ARBA" id="ARBA00022967"/>
    </source>
</evidence>
<dbReference type="PROSITE" id="PS50929">
    <property type="entry name" value="ABC_TM1F"/>
    <property type="match status" value="2"/>
</dbReference>
<organism evidence="15 16">
    <name type="scientific">Paspalum notatum var. saurae</name>
    <dbReference type="NCBI Taxonomy" id="547442"/>
    <lineage>
        <taxon>Eukaryota</taxon>
        <taxon>Viridiplantae</taxon>
        <taxon>Streptophyta</taxon>
        <taxon>Embryophyta</taxon>
        <taxon>Tracheophyta</taxon>
        <taxon>Spermatophyta</taxon>
        <taxon>Magnoliopsida</taxon>
        <taxon>Liliopsida</taxon>
        <taxon>Poales</taxon>
        <taxon>Poaceae</taxon>
        <taxon>PACMAD clade</taxon>
        <taxon>Panicoideae</taxon>
        <taxon>Andropogonodae</taxon>
        <taxon>Paspaleae</taxon>
        <taxon>Paspalinae</taxon>
        <taxon>Paspalum</taxon>
    </lineage>
</organism>
<reference evidence="15 16" key="1">
    <citation type="submission" date="2024-02" db="EMBL/GenBank/DDBJ databases">
        <title>High-quality chromosome-scale genome assembly of Pensacola bahiagrass (Paspalum notatum Flugge var. saurae).</title>
        <authorList>
            <person name="Vega J.M."/>
            <person name="Podio M."/>
            <person name="Orjuela J."/>
            <person name="Siena L.A."/>
            <person name="Pessino S.C."/>
            <person name="Combes M.C."/>
            <person name="Mariac C."/>
            <person name="Albertini E."/>
            <person name="Pupilli F."/>
            <person name="Ortiz J.P.A."/>
            <person name="Leblanc O."/>
        </authorList>
    </citation>
    <scope>NUCLEOTIDE SEQUENCE [LARGE SCALE GENOMIC DNA]</scope>
    <source>
        <strain evidence="15">R1</strain>
        <tissue evidence="15">Leaf</tissue>
    </source>
</reference>
<dbReference type="FunFam" id="1.20.1560.10:FF:000002">
    <property type="entry name" value="ABC transporter C family member 5"/>
    <property type="match status" value="1"/>
</dbReference>
<evidence type="ECO:0000259" key="13">
    <source>
        <dbReference type="PROSITE" id="PS50893"/>
    </source>
</evidence>
<dbReference type="InterPro" id="IPR044726">
    <property type="entry name" value="ABCC_6TM_D2"/>
</dbReference>
<feature type="domain" description="ABC transporter" evidence="13">
    <location>
        <begin position="1240"/>
        <end position="1478"/>
    </location>
</feature>
<evidence type="ECO:0000259" key="14">
    <source>
        <dbReference type="PROSITE" id="PS50929"/>
    </source>
</evidence>
<feature type="transmembrane region" description="Helical" evidence="12">
    <location>
        <begin position="31"/>
        <end position="51"/>
    </location>
</feature>
<evidence type="ECO:0000256" key="4">
    <source>
        <dbReference type="ARBA" id="ARBA00022692"/>
    </source>
</evidence>
<feature type="transmembrane region" description="Helical" evidence="12">
    <location>
        <begin position="72"/>
        <end position="91"/>
    </location>
</feature>
<feature type="transmembrane region" description="Helical" evidence="12">
    <location>
        <begin position="129"/>
        <end position="148"/>
    </location>
</feature>
<dbReference type="SUPFAM" id="SSF52540">
    <property type="entry name" value="P-loop containing nucleoside triphosphate hydrolases"/>
    <property type="match status" value="2"/>
</dbReference>
<feature type="domain" description="ABC transmembrane type-1" evidence="14">
    <location>
        <begin position="300"/>
        <end position="583"/>
    </location>
</feature>
<dbReference type="Pfam" id="PF00664">
    <property type="entry name" value="ABC_membrane"/>
    <property type="match status" value="2"/>
</dbReference>
<keyword evidence="16" id="KW-1185">Reference proteome</keyword>
<keyword evidence="3" id="KW-0813">Transport</keyword>
<evidence type="ECO:0000256" key="10">
    <source>
        <dbReference type="ARBA" id="ARBA00023136"/>
    </source>
</evidence>
<dbReference type="CDD" id="cd18579">
    <property type="entry name" value="ABC_6TM_ABCC_D1"/>
    <property type="match status" value="1"/>
</dbReference>
<dbReference type="PANTHER" id="PTHR24223:SF108">
    <property type="entry name" value="ABC TRANSPORTER C FAMILY MEMBER 8"/>
    <property type="match status" value="1"/>
</dbReference>
<evidence type="ECO:0000256" key="11">
    <source>
        <dbReference type="ARBA" id="ARBA00057614"/>
    </source>
</evidence>
<accession>A0AAQ3TUM2</accession>
<dbReference type="CDD" id="cd03244">
    <property type="entry name" value="ABCC_MRP_domain2"/>
    <property type="match status" value="1"/>
</dbReference>
<dbReference type="InterPro" id="IPR003593">
    <property type="entry name" value="AAA+_ATPase"/>
</dbReference>
<keyword evidence="6" id="KW-0547">Nucleotide-binding</keyword>
<feature type="transmembrane region" description="Helical" evidence="12">
    <location>
        <begin position="523"/>
        <end position="544"/>
    </location>
</feature>
<dbReference type="SUPFAM" id="SSF90123">
    <property type="entry name" value="ABC transporter transmembrane region"/>
    <property type="match status" value="2"/>
</dbReference>
<dbReference type="InterPro" id="IPR011527">
    <property type="entry name" value="ABC1_TM_dom"/>
</dbReference>
<feature type="transmembrane region" description="Helical" evidence="12">
    <location>
        <begin position="103"/>
        <end position="122"/>
    </location>
</feature>
<feature type="domain" description="ABC transporter" evidence="13">
    <location>
        <begin position="619"/>
        <end position="842"/>
    </location>
</feature>
<dbReference type="InterPro" id="IPR027417">
    <property type="entry name" value="P-loop_NTPase"/>
</dbReference>
<evidence type="ECO:0000256" key="3">
    <source>
        <dbReference type="ARBA" id="ARBA00022448"/>
    </source>
</evidence>
<feature type="transmembrane region" description="Helical" evidence="12">
    <location>
        <begin position="336"/>
        <end position="352"/>
    </location>
</feature>
<dbReference type="GO" id="GO:0016020">
    <property type="term" value="C:membrane"/>
    <property type="evidence" value="ECO:0007669"/>
    <property type="project" value="UniProtKB-SubCell"/>
</dbReference>
<evidence type="ECO:0000256" key="9">
    <source>
        <dbReference type="ARBA" id="ARBA00022989"/>
    </source>
</evidence>
<feature type="transmembrane region" description="Helical" evidence="12">
    <location>
        <begin position="427"/>
        <end position="455"/>
    </location>
</feature>
<dbReference type="InterPro" id="IPR017871">
    <property type="entry name" value="ABC_transporter-like_CS"/>
</dbReference>
<proteinExistence type="inferred from homology"/>
<comment type="subcellular location">
    <subcellularLocation>
        <location evidence="1">Membrane</location>
        <topology evidence="1">Multi-pass membrane protein</topology>
    </subcellularLocation>
</comment>
<dbReference type="Pfam" id="PF00005">
    <property type="entry name" value="ABC_tran"/>
    <property type="match status" value="2"/>
</dbReference>
<sequence length="1489" mass="162526">MAVLGWSSSSSWICGRRPLTLDLASPCVQRALIDAINAALLVAYAAAAACVGRQHRAATIPSGGGPPVWRRCGLAAVSACCVAAAVAYGAAGLRGASDGLASAAPYFVRGLVWVALAASLHVQPTRPARAVAVLWWALSALLATAYNAEVLAGGGALGVAEAIAWPVNLLLLLCALASVTQRRTRDGGGGGGGGGGLSEPLIVGEEKEKPAPTSSESELYRAGVFRQLAFSWLNPLLRLGRAKALELADIPLIAGEDTAEHASREFAEAWSRHVRDKAARSRSSSNSLALVLGKCFLGEILLTGFYAFLRMLAIAVAPLLLFAFVWYSNQEEERDLGAGMALVGCLLLTKLVESLSQRHWFFGSRRTGMRIRSALMAAVFQKQLKLSSQGRKNHSTGEIVNYIAVDAYRLGDAINWMHMGWSSPLQLAVAVATLFWALKLGALPGLVPLVIFGFLNVPFAKILQGYQAKFMVAQDERLRSTSEVLNSMKIIKLQSWEEKFQHMIQSLRDGEFTWLRETQMKKAYGAVMYWMSPTVVSAVMYTATAIMGSAPLNASTLFTVLATLRVMAEPVRMLPEILTMMIQYKVSLDRIEKFLLEDEIREEDVKRVIPSADGSGIRVQVQDGNFSWNASRANLSLRNVNLVISRGEKVAVCGPVGSGKSSLLYALLGEIPRTSGSVEVFGSVAYVSQNSWIQSGTVRENILFGKPFDKELYDKAIKSCALDKDIENFDHGDLTEIGQRGLNMSGGQKQRIQLARAVYNDADVYLLDDPFSAVDAHTAAVLFYDCVMTALAEKTVVLVTHQVEFLTETNRILVMEDGQVTQQGKYSELLESGTAFEKLVSAHQSSITALDTSANQQNQVQGQQMSDENIVPSALLATRQASDIEVTAKAPSAAIQLTEEEEKGIGDLGWKPYKDYINVSKGAFQFSGMFISQALFTCFQIASTYWLAVAVQMDNVSAALLVGAYSGLSIFSCCFAYFRSFFAALLGLKASKEFFSGLMDSVFRAPMSFFDSTPVGRILTRASSDLSILDFDIPYSMAFVTTGGIEVVTTVLVMGTVTWQVLVVAVPVTITMIYVQRYYISSARELVRINGTTKAPVMNYASESILGVVTIRAFAATERFIHSNMQLIDTDATLFFHTVAAQEWVLIRVEALQSLTIITAALFLVLVPPGVISSGFAGLCLSYAFTLTSAQVFLTRFYSYLENYIISVERIKQYMHLPEEPPAIIPENRPPASWPQEGRIDLQDLKIRYRSNAPLVLKGITCTFAAGNKIGVVGRTGSGKSTLISSLFRLVDPAGGRILIDKLDICSIGLKDLRTKLSIIPQEPTLFRGTVRNNLDPLGLHSDQEIWEVRKFALEKCQLKTAIRSTPALLDTVVSDDGDNWSAGQRQLFCLGRVLLRRNKILVLDEATASIDSATDAILQKVIRQQFSSCTVITIAHRVPTVTDSDRVMVLSYGKLLEYETPAKLLEDKQSAFAKLVAEYWANTKRNST</sequence>
<name>A0AAQ3TUM2_PASNO</name>
<keyword evidence="4 12" id="KW-0812">Transmembrane</keyword>
<dbReference type="InterPro" id="IPR044746">
    <property type="entry name" value="ABCC_6TM_D1"/>
</dbReference>
<dbReference type="FunFam" id="3.40.50.300:FF:000169">
    <property type="entry name" value="ABC transporter C family member 3"/>
    <property type="match status" value="1"/>
</dbReference>
<feature type="domain" description="ABC transmembrane type-1" evidence="14">
    <location>
        <begin position="928"/>
        <end position="1203"/>
    </location>
</feature>
<dbReference type="GO" id="GO:0005524">
    <property type="term" value="F:ATP binding"/>
    <property type="evidence" value="ECO:0007669"/>
    <property type="project" value="UniProtKB-KW"/>
</dbReference>
<evidence type="ECO:0000256" key="1">
    <source>
        <dbReference type="ARBA" id="ARBA00004141"/>
    </source>
</evidence>
<dbReference type="Gene3D" id="1.20.1560.10">
    <property type="entry name" value="ABC transporter type 1, transmembrane domain"/>
    <property type="match status" value="2"/>
</dbReference>
<keyword evidence="7" id="KW-0067">ATP-binding</keyword>
<evidence type="ECO:0000256" key="7">
    <source>
        <dbReference type="ARBA" id="ARBA00022840"/>
    </source>
</evidence>
<dbReference type="InterPro" id="IPR036640">
    <property type="entry name" value="ABC1_TM_sf"/>
</dbReference>
<dbReference type="FunFam" id="1.20.1560.10:FF:000003">
    <property type="entry name" value="ABC transporter C family member 10"/>
    <property type="match status" value="1"/>
</dbReference>
<dbReference type="InterPro" id="IPR050173">
    <property type="entry name" value="ABC_transporter_C-like"/>
</dbReference>
<dbReference type="FunFam" id="3.40.50.300:FF:001405">
    <property type="entry name" value="Multidrug resistance protein associated1"/>
    <property type="match status" value="1"/>
</dbReference>
<keyword evidence="8" id="KW-1278">Translocase</keyword>
<dbReference type="Gene3D" id="3.40.50.300">
    <property type="entry name" value="P-loop containing nucleotide triphosphate hydrolases"/>
    <property type="match status" value="2"/>
</dbReference>
<dbReference type="EMBL" id="CP144750">
    <property type="protein sequence ID" value="WVZ79773.1"/>
    <property type="molecule type" value="Genomic_DNA"/>
</dbReference>
<feature type="transmembrane region" description="Helical" evidence="12">
    <location>
        <begin position="154"/>
        <end position="176"/>
    </location>
</feature>
<keyword evidence="10 12" id="KW-0472">Membrane</keyword>